<evidence type="ECO:0000259" key="4">
    <source>
        <dbReference type="Pfam" id="PF07726"/>
    </source>
</evidence>
<accession>A0A517PWG7</accession>
<dbReference type="PANTHER" id="PTHR42759:SF1">
    <property type="entry name" value="MAGNESIUM-CHELATASE SUBUNIT CHLD"/>
    <property type="match status" value="1"/>
</dbReference>
<dbReference type="InterPro" id="IPR041628">
    <property type="entry name" value="ChlI/MoxR_AAA_lid"/>
</dbReference>
<dbReference type="SUPFAM" id="SSF52540">
    <property type="entry name" value="P-loop containing nucleoside triphosphate hydrolases"/>
    <property type="match status" value="1"/>
</dbReference>
<proteinExistence type="inferred from homology"/>
<dbReference type="RefSeq" id="WP_145191562.1">
    <property type="nucleotide sequence ID" value="NZ_CP036266.1"/>
</dbReference>
<dbReference type="Gene3D" id="3.40.50.300">
    <property type="entry name" value="P-loop containing nucleotide triphosphate hydrolases"/>
    <property type="match status" value="1"/>
</dbReference>
<dbReference type="GO" id="GO:0005524">
    <property type="term" value="F:ATP binding"/>
    <property type="evidence" value="ECO:0007669"/>
    <property type="project" value="UniProtKB-KW"/>
</dbReference>
<dbReference type="EMBL" id="CP036266">
    <property type="protein sequence ID" value="QDT23726.1"/>
    <property type="molecule type" value="Genomic_DNA"/>
</dbReference>
<dbReference type="Pfam" id="PF07726">
    <property type="entry name" value="AAA_3"/>
    <property type="match status" value="1"/>
</dbReference>
<dbReference type="FunFam" id="3.40.50.300:FF:000640">
    <property type="entry name" value="MoxR family ATPase"/>
    <property type="match status" value="1"/>
</dbReference>
<evidence type="ECO:0000256" key="2">
    <source>
        <dbReference type="ARBA" id="ARBA00022840"/>
    </source>
</evidence>
<dbReference type="PIRSF" id="PIRSF002849">
    <property type="entry name" value="AAA_ATPase_chaperone_MoxR_prd"/>
    <property type="match status" value="1"/>
</dbReference>
<evidence type="ECO:0000313" key="6">
    <source>
        <dbReference type="EMBL" id="QDT23726.1"/>
    </source>
</evidence>
<dbReference type="PANTHER" id="PTHR42759">
    <property type="entry name" value="MOXR FAMILY PROTEIN"/>
    <property type="match status" value="1"/>
</dbReference>
<feature type="domain" description="ATPase AAA-3" evidence="4">
    <location>
        <begin position="41"/>
        <end position="170"/>
    </location>
</feature>
<dbReference type="GO" id="GO:0016887">
    <property type="term" value="F:ATP hydrolysis activity"/>
    <property type="evidence" value="ECO:0007669"/>
    <property type="project" value="InterPro"/>
</dbReference>
<organism evidence="6 7">
    <name type="scientific">Gimesia chilikensis</name>
    <dbReference type="NCBI Taxonomy" id="2605989"/>
    <lineage>
        <taxon>Bacteria</taxon>
        <taxon>Pseudomonadati</taxon>
        <taxon>Planctomycetota</taxon>
        <taxon>Planctomycetia</taxon>
        <taxon>Planctomycetales</taxon>
        <taxon>Planctomycetaceae</taxon>
        <taxon>Gimesia</taxon>
    </lineage>
</organism>
<keyword evidence="2" id="KW-0067">ATP-binding</keyword>
<gene>
    <name evidence="6" type="ORF">HG66A1_55500</name>
</gene>
<protein>
    <submittedName>
        <fullName evidence="6">ATPase family associated with various cellular activities (AAA)</fullName>
    </submittedName>
</protein>
<keyword evidence="1" id="KW-0547">Nucleotide-binding</keyword>
<comment type="similarity">
    <text evidence="3">Belongs to the MoxR family.</text>
</comment>
<evidence type="ECO:0000313" key="7">
    <source>
        <dbReference type="Proteomes" id="UP000320421"/>
    </source>
</evidence>
<feature type="domain" description="ChlI/MoxR AAA lid" evidence="5">
    <location>
        <begin position="244"/>
        <end position="310"/>
    </location>
</feature>
<reference evidence="6 7" key="1">
    <citation type="submission" date="2019-02" db="EMBL/GenBank/DDBJ databases">
        <title>Deep-cultivation of Planctomycetes and their phenomic and genomic characterization uncovers novel biology.</title>
        <authorList>
            <person name="Wiegand S."/>
            <person name="Jogler M."/>
            <person name="Boedeker C."/>
            <person name="Pinto D."/>
            <person name="Vollmers J."/>
            <person name="Rivas-Marin E."/>
            <person name="Kohn T."/>
            <person name="Peeters S.H."/>
            <person name="Heuer A."/>
            <person name="Rast P."/>
            <person name="Oberbeckmann S."/>
            <person name="Bunk B."/>
            <person name="Jeske O."/>
            <person name="Meyerdierks A."/>
            <person name="Storesund J.E."/>
            <person name="Kallscheuer N."/>
            <person name="Luecker S."/>
            <person name="Lage O.M."/>
            <person name="Pohl T."/>
            <person name="Merkel B.J."/>
            <person name="Hornburger P."/>
            <person name="Mueller R.-W."/>
            <person name="Bruemmer F."/>
            <person name="Labrenz M."/>
            <person name="Spormann A.M."/>
            <person name="Op den Camp H."/>
            <person name="Overmann J."/>
            <person name="Amann R."/>
            <person name="Jetten M.S.M."/>
            <person name="Mascher T."/>
            <person name="Medema M.H."/>
            <person name="Devos D.P."/>
            <person name="Kaster A.-K."/>
            <person name="Ovreas L."/>
            <person name="Rohde M."/>
            <person name="Galperin M.Y."/>
            <person name="Jogler C."/>
        </authorList>
    </citation>
    <scope>NUCLEOTIDE SEQUENCE [LARGE SCALE GENOMIC DNA]</scope>
    <source>
        <strain evidence="6 7">HG66A1</strain>
    </source>
</reference>
<dbReference type="Proteomes" id="UP000320421">
    <property type="component" value="Chromosome"/>
</dbReference>
<dbReference type="Gene3D" id="1.10.8.80">
    <property type="entry name" value="Magnesium chelatase subunit I, C-Terminal domain"/>
    <property type="match status" value="1"/>
</dbReference>
<dbReference type="AlphaFoldDB" id="A0A517PWG7"/>
<dbReference type="InterPro" id="IPR050764">
    <property type="entry name" value="CbbQ/NirQ/NorQ/GpvN"/>
</dbReference>
<dbReference type="Pfam" id="PF17863">
    <property type="entry name" value="AAA_lid_2"/>
    <property type="match status" value="1"/>
</dbReference>
<dbReference type="OrthoDB" id="9773454at2"/>
<evidence type="ECO:0000256" key="1">
    <source>
        <dbReference type="ARBA" id="ARBA00022741"/>
    </source>
</evidence>
<evidence type="ECO:0000256" key="3">
    <source>
        <dbReference type="ARBA" id="ARBA00061607"/>
    </source>
</evidence>
<dbReference type="InterPro" id="IPR011703">
    <property type="entry name" value="ATPase_AAA-3"/>
</dbReference>
<keyword evidence="7" id="KW-1185">Reference proteome</keyword>
<sequence length="319" mass="35781">MEVSQIEDYYQRSLTEVGKVLMGQEDLVEGVLIALFCEGNVLIEGVPGLGKTLLVNTLSHVLSSRFRRIQFTPDLMPSDITGHTVYDMHEKVFTFNEGPLFTNLLLADEVNRAPAKTQSALLEAMQERQVSVDGKTYPLERPFLTIATQNPLEQEGTYPLPEAQLDRFMFKLLVDYPTQDQENAILDLYAAGKDNRDLGTFGIEPVLNTETILEIQRRATEIIVEPSIINYITSIVSRTRGWHTIEVGASPRASVNLLIGSRVMAACQGRDFVVPDDVKELALPVLRHRIRLHPEAEIEGVNVDDVIREILESVEAPRQ</sequence>
<evidence type="ECO:0000259" key="5">
    <source>
        <dbReference type="Pfam" id="PF17863"/>
    </source>
</evidence>
<name>A0A517PWG7_9PLAN</name>
<dbReference type="InterPro" id="IPR027417">
    <property type="entry name" value="P-loop_NTPase"/>
</dbReference>